<dbReference type="Pfam" id="PF00959">
    <property type="entry name" value="Phage_lysozyme"/>
    <property type="match status" value="1"/>
</dbReference>
<dbReference type="GO" id="GO:0031640">
    <property type="term" value="P:killing of cells of another organism"/>
    <property type="evidence" value="ECO:0007669"/>
    <property type="project" value="UniProtKB-KW"/>
</dbReference>
<dbReference type="InterPro" id="IPR023347">
    <property type="entry name" value="Lysozyme_dom_sf"/>
</dbReference>
<dbReference type="OrthoDB" id="8141296at2"/>
<name>A0A345PAS8_9GAMM</name>
<dbReference type="AlphaFoldDB" id="A0A345PAS8"/>
<dbReference type="GO" id="GO:0003796">
    <property type="term" value="F:lysozyme activity"/>
    <property type="evidence" value="ECO:0007669"/>
    <property type="project" value="UniProtKB-EC"/>
</dbReference>
<dbReference type="Gene3D" id="1.10.530.40">
    <property type="match status" value="1"/>
</dbReference>
<evidence type="ECO:0000256" key="1">
    <source>
        <dbReference type="ARBA" id="ARBA00000632"/>
    </source>
</evidence>
<evidence type="ECO:0000313" key="9">
    <source>
        <dbReference type="Proteomes" id="UP000253940"/>
    </source>
</evidence>
<sequence>MGKEEKRGGPVNTPKQPIIKKNWVAGLVLLAASLLATISSHEGTRYKPYYDSVGVLTVCEGITGKGVIAGKAYTRAECDALIQSRVLIAGQGVLSCVNEPINQNEYEAYTDLAYNIGTGAFCKSSIVTYLNQGNHKEACNRILLYNKAGGKVLPGLVSRRAKENKQCLTPVKKAA</sequence>
<gene>
    <name evidence="7" type="ORF">HYN46_00105</name>
    <name evidence="8" type="ORF">HYN46_17020</name>
</gene>
<reference evidence="8 9" key="1">
    <citation type="submission" date="2018-07" db="EMBL/GenBank/DDBJ databases">
        <title>Genome sequencing of Moraxellaceae gen. HYN0046.</title>
        <authorList>
            <person name="Kim M."/>
            <person name="Yi H."/>
        </authorList>
    </citation>
    <scope>NUCLEOTIDE SEQUENCE [LARGE SCALE GENOMIC DNA]</scope>
    <source>
        <strain evidence="8 9">HYN0046</strain>
    </source>
</reference>
<evidence type="ECO:0000256" key="4">
    <source>
        <dbReference type="ARBA" id="ARBA00022801"/>
    </source>
</evidence>
<dbReference type="PANTHER" id="PTHR38107">
    <property type="match status" value="1"/>
</dbReference>
<dbReference type="EMBL" id="CP031222">
    <property type="protein sequence ID" value="AXI01441.1"/>
    <property type="molecule type" value="Genomic_DNA"/>
</dbReference>
<dbReference type="InterPro" id="IPR002196">
    <property type="entry name" value="Glyco_hydro_24"/>
</dbReference>
<comment type="catalytic activity">
    <reaction evidence="1 6">
        <text>Hydrolysis of (1-&gt;4)-beta-linkages between N-acetylmuramic acid and N-acetyl-D-glucosamine residues in a peptidoglycan and between N-acetyl-D-glucosamine residues in chitodextrins.</text>
        <dbReference type="EC" id="3.2.1.17"/>
    </reaction>
</comment>
<dbReference type="KEGG" id="mbah:HYN46_17020"/>
<keyword evidence="2 6" id="KW-0929">Antimicrobial</keyword>
<dbReference type="InterPro" id="IPR051018">
    <property type="entry name" value="Bacteriophage_GH24"/>
</dbReference>
<dbReference type="KEGG" id="mbah:HYN46_00105"/>
<dbReference type="HAMAP" id="MF_04110">
    <property type="entry name" value="ENDOLYSIN_T4"/>
    <property type="match status" value="1"/>
</dbReference>
<dbReference type="SUPFAM" id="SSF53955">
    <property type="entry name" value="Lysozyme-like"/>
    <property type="match status" value="1"/>
</dbReference>
<evidence type="ECO:0000256" key="2">
    <source>
        <dbReference type="ARBA" id="ARBA00022529"/>
    </source>
</evidence>
<keyword evidence="5 6" id="KW-0326">Glycosidase</keyword>
<dbReference type="InterPro" id="IPR023346">
    <property type="entry name" value="Lysozyme-like_dom_sf"/>
</dbReference>
<organism evidence="8 9">
    <name type="scientific">Aquirhabdus parva</name>
    <dbReference type="NCBI Taxonomy" id="2283318"/>
    <lineage>
        <taxon>Bacteria</taxon>
        <taxon>Pseudomonadati</taxon>
        <taxon>Pseudomonadota</taxon>
        <taxon>Gammaproteobacteria</taxon>
        <taxon>Moraxellales</taxon>
        <taxon>Moraxellaceae</taxon>
        <taxon>Aquirhabdus</taxon>
    </lineage>
</organism>
<dbReference type="PANTHER" id="PTHR38107:SF4">
    <property type="entry name" value="LYSOZYME"/>
    <property type="match status" value="1"/>
</dbReference>
<dbReference type="InterPro" id="IPR043688">
    <property type="entry name" value="SAR_endolysin-like"/>
</dbReference>
<dbReference type="EMBL" id="CP031222">
    <property type="protein sequence ID" value="AXI04387.1"/>
    <property type="molecule type" value="Genomic_DNA"/>
</dbReference>
<dbReference type="EC" id="3.2.1.17" evidence="6"/>
<protein>
    <recommendedName>
        <fullName evidence="6">Lysozyme</fullName>
        <ecNumber evidence="6">3.2.1.17</ecNumber>
    </recommendedName>
</protein>
<dbReference type="GO" id="GO:0009253">
    <property type="term" value="P:peptidoglycan catabolic process"/>
    <property type="evidence" value="ECO:0007669"/>
    <property type="project" value="InterPro"/>
</dbReference>
<dbReference type="GO" id="GO:0042742">
    <property type="term" value="P:defense response to bacterium"/>
    <property type="evidence" value="ECO:0007669"/>
    <property type="project" value="UniProtKB-KW"/>
</dbReference>
<accession>A0A345PAS8</accession>
<evidence type="ECO:0000313" key="8">
    <source>
        <dbReference type="EMBL" id="AXI04387.1"/>
    </source>
</evidence>
<evidence type="ECO:0000256" key="3">
    <source>
        <dbReference type="ARBA" id="ARBA00022638"/>
    </source>
</evidence>
<evidence type="ECO:0000313" key="7">
    <source>
        <dbReference type="EMBL" id="AXI01441.1"/>
    </source>
</evidence>
<evidence type="ECO:0000256" key="6">
    <source>
        <dbReference type="RuleBase" id="RU003788"/>
    </source>
</evidence>
<dbReference type="CDD" id="cd16900">
    <property type="entry name" value="endolysin_R21-like"/>
    <property type="match status" value="1"/>
</dbReference>
<dbReference type="Proteomes" id="UP000253940">
    <property type="component" value="Chromosome"/>
</dbReference>
<keyword evidence="4 6" id="KW-0378">Hydrolase</keyword>
<evidence type="ECO:0000256" key="5">
    <source>
        <dbReference type="ARBA" id="ARBA00023295"/>
    </source>
</evidence>
<keyword evidence="3 6" id="KW-0081">Bacteriolytic enzyme</keyword>
<comment type="similarity">
    <text evidence="6">Belongs to the glycosyl hydrolase 24 family.</text>
</comment>
<keyword evidence="9" id="KW-1185">Reference proteome</keyword>
<dbReference type="HAMAP" id="MF_04136">
    <property type="entry name" value="SAR_ENDOLYSIN"/>
    <property type="match status" value="1"/>
</dbReference>
<dbReference type="InterPro" id="IPR034690">
    <property type="entry name" value="Endolysin_T4_type"/>
</dbReference>
<proteinExistence type="inferred from homology"/>
<dbReference type="GO" id="GO:0016998">
    <property type="term" value="P:cell wall macromolecule catabolic process"/>
    <property type="evidence" value="ECO:0007669"/>
    <property type="project" value="InterPro"/>
</dbReference>